<dbReference type="Proteomes" id="UP000306918">
    <property type="component" value="Unassembled WGS sequence"/>
</dbReference>
<comment type="caution">
    <text evidence="1">The sequence shown here is derived from an EMBL/GenBank/DDBJ whole genome shotgun (WGS) entry which is preliminary data.</text>
</comment>
<dbReference type="AlphaFoldDB" id="A0A4S8HI43"/>
<organism evidence="1 2">
    <name type="scientific">Niastella caeni</name>
    <dbReference type="NCBI Taxonomy" id="2569763"/>
    <lineage>
        <taxon>Bacteria</taxon>
        <taxon>Pseudomonadati</taxon>
        <taxon>Bacteroidota</taxon>
        <taxon>Chitinophagia</taxon>
        <taxon>Chitinophagales</taxon>
        <taxon>Chitinophagaceae</taxon>
        <taxon>Niastella</taxon>
    </lineage>
</organism>
<evidence type="ECO:0008006" key="3">
    <source>
        <dbReference type="Google" id="ProtNLM"/>
    </source>
</evidence>
<protein>
    <recommendedName>
        <fullName evidence="3">Fibronectin type III domain-containing protein</fullName>
    </recommendedName>
</protein>
<dbReference type="EMBL" id="STFF01000007">
    <property type="protein sequence ID" value="THU34878.1"/>
    <property type="molecule type" value="Genomic_DNA"/>
</dbReference>
<proteinExistence type="predicted"/>
<keyword evidence="2" id="KW-1185">Reference proteome</keyword>
<reference evidence="1 2" key="1">
    <citation type="submission" date="2019-04" db="EMBL/GenBank/DDBJ databases">
        <title>Niastella caeni sp. nov., isolated from activated sludge.</title>
        <authorList>
            <person name="Sheng M."/>
        </authorList>
    </citation>
    <scope>NUCLEOTIDE SEQUENCE [LARGE SCALE GENOMIC DNA]</scope>
    <source>
        <strain evidence="1 2">HX-2-15</strain>
    </source>
</reference>
<dbReference type="OrthoDB" id="666371at2"/>
<evidence type="ECO:0000313" key="2">
    <source>
        <dbReference type="Proteomes" id="UP000306918"/>
    </source>
</evidence>
<name>A0A4S8HI43_9BACT</name>
<accession>A0A4S8HI43</accession>
<evidence type="ECO:0000313" key="1">
    <source>
        <dbReference type="EMBL" id="THU34878.1"/>
    </source>
</evidence>
<dbReference type="RefSeq" id="WP_136579521.1">
    <property type="nucleotide sequence ID" value="NZ_STFF01000007.1"/>
</dbReference>
<sequence length="203" mass="22218">MQNVILSTYKILRDSDTITQGYRVVEKMENNPIFSDPPPALAETKKLLPELQSAVGNAKGRDVEAVALKNKLKAEVIALLTVLAEYVTVMCKGDRLNLLSSGFPISGASSTQIDQIISPLEVEIGAPGVASTSLKRLRGARVYMHQYTAEPPALETVWHSEVSKFSVHTFNGLTSMAKYWFRVVAISAAGEKLTTQVVERVIQ</sequence>
<gene>
    <name evidence="1" type="ORF">FAM09_23070</name>
</gene>